<evidence type="ECO:0000259" key="1">
    <source>
        <dbReference type="Pfam" id="PF13701"/>
    </source>
</evidence>
<comment type="caution">
    <text evidence="2">The sequence shown here is derived from an EMBL/GenBank/DDBJ whole genome shotgun (WGS) entry which is preliminary data.</text>
</comment>
<accession>A0A7J5PW08</accession>
<gene>
    <name evidence="2" type="ORF">GA398_14205</name>
</gene>
<dbReference type="AlphaFoldDB" id="A0A7J5PW08"/>
<organism evidence="2 3">
    <name type="scientific">Bacteroides xylanisolvens</name>
    <dbReference type="NCBI Taxonomy" id="371601"/>
    <lineage>
        <taxon>Bacteria</taxon>
        <taxon>Pseudomonadati</taxon>
        <taxon>Bacteroidota</taxon>
        <taxon>Bacteroidia</taxon>
        <taxon>Bacteroidales</taxon>
        <taxon>Bacteroidaceae</taxon>
        <taxon>Bacteroides</taxon>
    </lineage>
</organism>
<evidence type="ECO:0000313" key="3">
    <source>
        <dbReference type="Proteomes" id="UP000434604"/>
    </source>
</evidence>
<dbReference type="Proteomes" id="UP000434604">
    <property type="component" value="Unassembled WGS sequence"/>
</dbReference>
<dbReference type="InterPro" id="IPR025668">
    <property type="entry name" value="Tnp_DDE_dom"/>
</dbReference>
<dbReference type="Pfam" id="PF13701">
    <property type="entry name" value="DDE_Tnp_1_4"/>
    <property type="match status" value="1"/>
</dbReference>
<dbReference type="EMBL" id="WDED01000020">
    <property type="protein sequence ID" value="KAB6146888.1"/>
    <property type="molecule type" value="Genomic_DNA"/>
</dbReference>
<reference evidence="2 3" key="1">
    <citation type="journal article" date="2019" name="Nat. Med.">
        <title>A library of human gut bacterial isolates paired with longitudinal multiomics data enables mechanistic microbiome research.</title>
        <authorList>
            <person name="Poyet M."/>
            <person name="Groussin M."/>
            <person name="Gibbons S.M."/>
            <person name="Avila-Pacheco J."/>
            <person name="Jiang X."/>
            <person name="Kearney S.M."/>
            <person name="Perrotta A.R."/>
            <person name="Berdy B."/>
            <person name="Zhao S."/>
            <person name="Lieberman T.D."/>
            <person name="Swanson P.K."/>
            <person name="Smith M."/>
            <person name="Roesemann S."/>
            <person name="Alexander J.E."/>
            <person name="Rich S.A."/>
            <person name="Livny J."/>
            <person name="Vlamakis H."/>
            <person name="Clish C."/>
            <person name="Bullock K."/>
            <person name="Deik A."/>
            <person name="Scott J."/>
            <person name="Pierce K.A."/>
            <person name="Xavier R.J."/>
            <person name="Alm E.J."/>
        </authorList>
    </citation>
    <scope>NUCLEOTIDE SEQUENCE [LARGE SCALE GENOMIC DNA]</scope>
    <source>
        <strain evidence="2 3">BIOML-A58</strain>
    </source>
</reference>
<evidence type="ECO:0000313" key="2">
    <source>
        <dbReference type="EMBL" id="KAB6146888.1"/>
    </source>
</evidence>
<name>A0A7J5PW08_9BACE</name>
<sequence length="100" mass="11811">MRGRRNKFLNVFGILRRVITYLHECWPATIIELRGDSHFCSHEFMDWGHTLSYVRYTTGLTGNQTLLAKVTGQRKRAEKEYGKHGNPIRRFYKSDYKAKS</sequence>
<proteinExistence type="predicted"/>
<feature type="domain" description="Transposase DDE" evidence="1">
    <location>
        <begin position="10"/>
        <end position="100"/>
    </location>
</feature>
<protein>
    <recommendedName>
        <fullName evidence="1">Transposase DDE domain-containing protein</fullName>
    </recommendedName>
</protein>